<name>A0A3B7LSP0_9GAMM</name>
<dbReference type="PANTHER" id="PTHR46663:SF2">
    <property type="entry name" value="GGDEF DOMAIN-CONTAINING PROTEIN"/>
    <property type="match status" value="1"/>
</dbReference>
<dbReference type="CDD" id="cd01949">
    <property type="entry name" value="GGDEF"/>
    <property type="match status" value="1"/>
</dbReference>
<reference evidence="4" key="1">
    <citation type="submission" date="2018-09" db="EMBL/GenBank/DDBJ databases">
        <title>The complete genome of Acinetobacter sp. strain WCHAc010005.</title>
        <authorList>
            <person name="Hu Y."/>
            <person name="Long H."/>
            <person name="Feng Y."/>
            <person name="Zong Z."/>
        </authorList>
    </citation>
    <scope>NUCLEOTIDE SEQUENCE [LARGE SCALE GENOMIC DNA]</scope>
    <source>
        <strain evidence="4">WCHAc010005</strain>
    </source>
</reference>
<keyword evidence="1" id="KW-0472">Membrane</keyword>
<gene>
    <name evidence="3" type="ORF">CDG60_04105</name>
</gene>
<dbReference type="SMART" id="SM00267">
    <property type="entry name" value="GGDEF"/>
    <property type="match status" value="1"/>
</dbReference>
<feature type="transmembrane region" description="Helical" evidence="1">
    <location>
        <begin position="155"/>
        <end position="174"/>
    </location>
</feature>
<dbReference type="RefSeq" id="WP_087513199.1">
    <property type="nucleotide sequence ID" value="NZ_CP032134.1"/>
</dbReference>
<dbReference type="AlphaFoldDB" id="A0A3B7LSP0"/>
<dbReference type="NCBIfam" id="TIGR00254">
    <property type="entry name" value="GGDEF"/>
    <property type="match status" value="1"/>
</dbReference>
<feature type="domain" description="GGDEF" evidence="2">
    <location>
        <begin position="273"/>
        <end position="405"/>
    </location>
</feature>
<dbReference type="KEGG" id="achi:CDG60_04105"/>
<dbReference type="Pfam" id="PF00990">
    <property type="entry name" value="GGDEF"/>
    <property type="match status" value="1"/>
</dbReference>
<dbReference type="InterPro" id="IPR052163">
    <property type="entry name" value="DGC-Regulatory_Protein"/>
</dbReference>
<dbReference type="EMBL" id="CP032134">
    <property type="protein sequence ID" value="AXY55842.1"/>
    <property type="molecule type" value="Genomic_DNA"/>
</dbReference>
<keyword evidence="1" id="KW-0812">Transmembrane</keyword>
<sequence length="410" mass="47134">MITRLYNTKSLHLIFKRSQLAVFALTFTVCTAIFISVSAFALKAYADSSLNVLSEAINERIQPAVVFSDTVTLNQILAEYNHKYPIRSMQVIDEYNVELARSVQNETSDYSLQHFLDRIFFNYPVILNIQHQHQYYGQLIIYGNSSTIVDFFNKIIFGLIIGFLIILAGLLWSVHSFYRYLMKSIHPIVATANTISEEKNYGLRFAQSEIQELQDINTVFNELLEKIQLNDQHLRTENDKLSHQAHHDALTQLPNRYYFYQQLLHIFDSSLREHSALLFIDSNDFKTINDQYGHQAGDSVLQEIAVRLQSQLHPDDFIARLGGDEFAILIHHVHHTDELNTICQQLSECADLPLYFGDVQISFSFSIGVAQTRFASSPEDLITEADNAMYKAKKLPEHWFIAGNDINNQV</sequence>
<evidence type="ECO:0000313" key="3">
    <source>
        <dbReference type="EMBL" id="AXY55842.1"/>
    </source>
</evidence>
<accession>A0A3B7LSP0</accession>
<protein>
    <submittedName>
        <fullName evidence="3">Sensor domain-containing diguanylate cyclase</fullName>
    </submittedName>
</protein>
<proteinExistence type="predicted"/>
<dbReference type="SUPFAM" id="SSF55073">
    <property type="entry name" value="Nucleotide cyclase"/>
    <property type="match status" value="1"/>
</dbReference>
<keyword evidence="1" id="KW-1133">Transmembrane helix</keyword>
<dbReference type="InterPro" id="IPR000160">
    <property type="entry name" value="GGDEF_dom"/>
</dbReference>
<organism evidence="3 4">
    <name type="scientific">Acinetobacter chinensis</name>
    <dbReference type="NCBI Taxonomy" id="2004650"/>
    <lineage>
        <taxon>Bacteria</taxon>
        <taxon>Pseudomonadati</taxon>
        <taxon>Pseudomonadota</taxon>
        <taxon>Gammaproteobacteria</taxon>
        <taxon>Moraxellales</taxon>
        <taxon>Moraxellaceae</taxon>
        <taxon>Acinetobacter</taxon>
    </lineage>
</organism>
<dbReference type="PROSITE" id="PS50887">
    <property type="entry name" value="GGDEF"/>
    <property type="match status" value="1"/>
</dbReference>
<feature type="transmembrane region" description="Helical" evidence="1">
    <location>
        <begin position="20"/>
        <end position="42"/>
    </location>
</feature>
<dbReference type="InterPro" id="IPR043128">
    <property type="entry name" value="Rev_trsase/Diguanyl_cyclase"/>
</dbReference>
<dbReference type="InterPro" id="IPR033417">
    <property type="entry name" value="CHASE8"/>
</dbReference>
<evidence type="ECO:0000259" key="2">
    <source>
        <dbReference type="PROSITE" id="PS50887"/>
    </source>
</evidence>
<evidence type="ECO:0000256" key="1">
    <source>
        <dbReference type="SAM" id="Phobius"/>
    </source>
</evidence>
<dbReference type="InterPro" id="IPR029787">
    <property type="entry name" value="Nucleotide_cyclase"/>
</dbReference>
<dbReference type="PANTHER" id="PTHR46663">
    <property type="entry name" value="DIGUANYLATE CYCLASE DGCT-RELATED"/>
    <property type="match status" value="1"/>
</dbReference>
<dbReference type="Gene3D" id="3.30.70.270">
    <property type="match status" value="1"/>
</dbReference>
<dbReference type="Proteomes" id="UP000263753">
    <property type="component" value="Chromosome"/>
</dbReference>
<evidence type="ECO:0000313" key="4">
    <source>
        <dbReference type="Proteomes" id="UP000263753"/>
    </source>
</evidence>
<dbReference type="Pfam" id="PF17152">
    <property type="entry name" value="CHASE8"/>
    <property type="match status" value="1"/>
</dbReference>